<sequence>MEGTLSSPSVSASALPPPPGGGGIGLRPLRQPVGEALRGERAGVGERGFAAGVDDAVGLWVDDQQRGYAGEAPLDAVARGDVEVLVEAADVHRHDLIMLRHEAAHRGQLHDAGEQAAVEAPIAAHVDQQLLVALQRTRLGGGDLRLGVGGAVIGQGQRLRQLVERCDGDARRGDAGIGNRRQGSDERKGEHERAGHRHLRQGKGRSQPLALALASVVGLLQLRETHPSLQATILRDRVTIYISRVPAIPPARRPSMCMFETAASSVLAIAAQALVVGVIISAL</sequence>
<dbReference type="Proteomes" id="UP000218231">
    <property type="component" value="Unassembled WGS sequence"/>
</dbReference>
<feature type="region of interest" description="Disordered" evidence="1">
    <location>
        <begin position="1"/>
        <end position="29"/>
    </location>
</feature>
<comment type="caution">
    <text evidence="2">The sequence shown here is derived from an EMBL/GenBank/DDBJ whole genome shotgun (WGS) entry which is preliminary data.</text>
</comment>
<dbReference type="AlphaFoldDB" id="A0A2A2KHV0"/>
<reference evidence="2 3" key="1">
    <citation type="journal article" date="2017" name="Curr. Biol.">
        <title>Genome architecture and evolution of a unichromosomal asexual nematode.</title>
        <authorList>
            <person name="Fradin H."/>
            <person name="Zegar C."/>
            <person name="Gutwein M."/>
            <person name="Lucas J."/>
            <person name="Kovtun M."/>
            <person name="Corcoran D."/>
            <person name="Baugh L.R."/>
            <person name="Kiontke K."/>
            <person name="Gunsalus K."/>
            <person name="Fitch D.H."/>
            <person name="Piano F."/>
        </authorList>
    </citation>
    <scope>NUCLEOTIDE SEQUENCE [LARGE SCALE GENOMIC DNA]</scope>
    <source>
        <strain evidence="2">PF1309</strain>
    </source>
</reference>
<dbReference type="EMBL" id="LIAE01008578">
    <property type="protein sequence ID" value="PAV73521.1"/>
    <property type="molecule type" value="Genomic_DNA"/>
</dbReference>
<protein>
    <submittedName>
        <fullName evidence="2">Uncharacterized protein</fullName>
    </submittedName>
</protein>
<evidence type="ECO:0000256" key="1">
    <source>
        <dbReference type="SAM" id="MobiDB-lite"/>
    </source>
</evidence>
<proteinExistence type="predicted"/>
<organism evidence="2 3">
    <name type="scientific">Diploscapter pachys</name>
    <dbReference type="NCBI Taxonomy" id="2018661"/>
    <lineage>
        <taxon>Eukaryota</taxon>
        <taxon>Metazoa</taxon>
        <taxon>Ecdysozoa</taxon>
        <taxon>Nematoda</taxon>
        <taxon>Chromadorea</taxon>
        <taxon>Rhabditida</taxon>
        <taxon>Rhabditina</taxon>
        <taxon>Rhabditomorpha</taxon>
        <taxon>Rhabditoidea</taxon>
        <taxon>Rhabditidae</taxon>
        <taxon>Diploscapter</taxon>
    </lineage>
</organism>
<feature type="compositionally biased region" description="Basic residues" evidence="1">
    <location>
        <begin position="194"/>
        <end position="203"/>
    </location>
</feature>
<keyword evidence="3" id="KW-1185">Reference proteome</keyword>
<evidence type="ECO:0000313" key="2">
    <source>
        <dbReference type="EMBL" id="PAV73521.1"/>
    </source>
</evidence>
<gene>
    <name evidence="2" type="ORF">WR25_22608</name>
</gene>
<feature type="region of interest" description="Disordered" evidence="1">
    <location>
        <begin position="170"/>
        <end position="204"/>
    </location>
</feature>
<accession>A0A2A2KHV0</accession>
<feature type="compositionally biased region" description="Basic and acidic residues" evidence="1">
    <location>
        <begin position="182"/>
        <end position="193"/>
    </location>
</feature>
<evidence type="ECO:0000313" key="3">
    <source>
        <dbReference type="Proteomes" id="UP000218231"/>
    </source>
</evidence>
<name>A0A2A2KHV0_9BILA</name>
<feature type="compositionally biased region" description="Low complexity" evidence="1">
    <location>
        <begin position="1"/>
        <end position="14"/>
    </location>
</feature>